<protein>
    <recommendedName>
        <fullName evidence="1">UPF0336 protein BG844_03565</fullName>
    </recommendedName>
</protein>
<feature type="domain" description="FAS1-like dehydratase" evidence="2">
    <location>
        <begin position="6"/>
        <end position="138"/>
    </location>
</feature>
<dbReference type="EMBL" id="MEIA01000015">
    <property type="protein sequence ID" value="OJF15566.1"/>
    <property type="molecule type" value="Genomic_DNA"/>
</dbReference>
<evidence type="ECO:0000256" key="1">
    <source>
        <dbReference type="HAMAP-Rule" id="MF_00799"/>
    </source>
</evidence>
<sequence>MPLDPSFVGRSWPATEPYLVGREKIREFATAIGATDSLYHDPEAARAAGYPDVVAPPTFPVVITMTASGRQILADPALGLDYRRVVHGDQKFAYTRPVVAGDALVCVNSVDEITSRGGHDFMTTRTEVSTVDGEPVVTVWSKLVQRGEEDHG</sequence>
<proteinExistence type="inferred from homology"/>
<gene>
    <name evidence="3" type="ORF">BG844_03565</name>
</gene>
<comment type="similarity">
    <text evidence="1">Belongs to the UPF0336 family.</text>
</comment>
<dbReference type="Gene3D" id="3.10.129.10">
    <property type="entry name" value="Hotdog Thioesterase"/>
    <property type="match status" value="1"/>
</dbReference>
<dbReference type="SUPFAM" id="SSF54637">
    <property type="entry name" value="Thioesterase/thiol ester dehydrase-isomerase"/>
    <property type="match status" value="1"/>
</dbReference>
<evidence type="ECO:0000313" key="3">
    <source>
        <dbReference type="EMBL" id="OJF15566.1"/>
    </source>
</evidence>
<name>A0A1K0GT01_9ACTN</name>
<evidence type="ECO:0000259" key="2">
    <source>
        <dbReference type="Pfam" id="PF13452"/>
    </source>
</evidence>
<dbReference type="HAMAP" id="MF_00799">
    <property type="entry name" value="UPF0336"/>
    <property type="match status" value="1"/>
</dbReference>
<dbReference type="AlphaFoldDB" id="A0A1K0GT01"/>
<dbReference type="RefSeq" id="WP_071803283.1">
    <property type="nucleotide sequence ID" value="NZ_MEIA01000015.1"/>
</dbReference>
<dbReference type="InterPro" id="IPR016709">
    <property type="entry name" value="HadA-like"/>
</dbReference>
<evidence type="ECO:0000313" key="4">
    <source>
        <dbReference type="Proteomes" id="UP000182486"/>
    </source>
</evidence>
<dbReference type="CDD" id="cd03441">
    <property type="entry name" value="R_hydratase_like"/>
    <property type="match status" value="1"/>
</dbReference>
<reference evidence="3 4" key="1">
    <citation type="submission" date="2016-09" db="EMBL/GenBank/DDBJ databases">
        <title>Couchioplanes caeruleus draft genome sequence.</title>
        <authorList>
            <person name="Sheehan J."/>
            <person name="Caffrey P."/>
        </authorList>
    </citation>
    <scope>NUCLEOTIDE SEQUENCE [LARGE SCALE GENOMIC DNA]</scope>
    <source>
        <strain evidence="3 4">DSM 43634</strain>
    </source>
</reference>
<comment type="caution">
    <text evidence="3">The sequence shown here is derived from an EMBL/GenBank/DDBJ whole genome shotgun (WGS) entry which is preliminary data.</text>
</comment>
<accession>A0A1K0GT01</accession>
<dbReference type="InterPro" id="IPR029069">
    <property type="entry name" value="HotDog_dom_sf"/>
</dbReference>
<dbReference type="PIRSF" id="PIRSF018072">
    <property type="entry name" value="UCP018072"/>
    <property type="match status" value="1"/>
</dbReference>
<dbReference type="Pfam" id="PF13452">
    <property type="entry name" value="FAS1_DH_region"/>
    <property type="match status" value="1"/>
</dbReference>
<dbReference type="InterPro" id="IPR039569">
    <property type="entry name" value="FAS1-like_DH_region"/>
</dbReference>
<keyword evidence="4" id="KW-1185">Reference proteome</keyword>
<organism evidence="3 4">
    <name type="scientific">Couchioplanes caeruleus subsp. caeruleus</name>
    <dbReference type="NCBI Taxonomy" id="56427"/>
    <lineage>
        <taxon>Bacteria</taxon>
        <taxon>Bacillati</taxon>
        <taxon>Actinomycetota</taxon>
        <taxon>Actinomycetes</taxon>
        <taxon>Micromonosporales</taxon>
        <taxon>Micromonosporaceae</taxon>
        <taxon>Couchioplanes</taxon>
    </lineage>
</organism>
<dbReference type="Proteomes" id="UP000182486">
    <property type="component" value="Unassembled WGS sequence"/>
</dbReference>